<protein>
    <submittedName>
        <fullName evidence="1">Uncharacterized protein</fullName>
    </submittedName>
</protein>
<accession>A0A9Q0Y476</accession>
<dbReference type="Proteomes" id="UP001142489">
    <property type="component" value="Unassembled WGS sequence"/>
</dbReference>
<comment type="caution">
    <text evidence="1">The sequence shown here is derived from an EMBL/GenBank/DDBJ whole genome shotgun (WGS) entry which is preliminary data.</text>
</comment>
<evidence type="ECO:0000313" key="2">
    <source>
        <dbReference type="Proteomes" id="UP001142489"/>
    </source>
</evidence>
<proteinExistence type="predicted"/>
<organism evidence="1 2">
    <name type="scientific">Phrynocephalus forsythii</name>
    <dbReference type="NCBI Taxonomy" id="171643"/>
    <lineage>
        <taxon>Eukaryota</taxon>
        <taxon>Metazoa</taxon>
        <taxon>Chordata</taxon>
        <taxon>Craniata</taxon>
        <taxon>Vertebrata</taxon>
        <taxon>Euteleostomi</taxon>
        <taxon>Lepidosauria</taxon>
        <taxon>Squamata</taxon>
        <taxon>Bifurcata</taxon>
        <taxon>Unidentata</taxon>
        <taxon>Episquamata</taxon>
        <taxon>Toxicofera</taxon>
        <taxon>Iguania</taxon>
        <taxon>Acrodonta</taxon>
        <taxon>Agamidae</taxon>
        <taxon>Agaminae</taxon>
        <taxon>Phrynocephalus</taxon>
    </lineage>
</organism>
<feature type="non-terminal residue" evidence="1">
    <location>
        <position position="1"/>
    </location>
</feature>
<gene>
    <name evidence="1" type="ORF">JRQ81_008589</name>
</gene>
<keyword evidence="2" id="KW-1185">Reference proteome</keyword>
<reference evidence="1" key="1">
    <citation type="journal article" date="2023" name="DNA Res.">
        <title>Chromosome-level genome assembly of Phrynocephalus forsythii using third-generation DNA sequencing and Hi-C analysis.</title>
        <authorList>
            <person name="Qi Y."/>
            <person name="Zhao W."/>
            <person name="Zhao Y."/>
            <person name="Niu C."/>
            <person name="Cao S."/>
            <person name="Zhang Y."/>
        </authorList>
    </citation>
    <scope>NUCLEOTIDE SEQUENCE</scope>
    <source>
        <tissue evidence="1">Muscle</tissue>
    </source>
</reference>
<feature type="non-terminal residue" evidence="1">
    <location>
        <position position="66"/>
    </location>
</feature>
<evidence type="ECO:0000313" key="1">
    <source>
        <dbReference type="EMBL" id="KAJ7342065.1"/>
    </source>
</evidence>
<dbReference type="EMBL" id="JAPFRF010000002">
    <property type="protein sequence ID" value="KAJ7342065.1"/>
    <property type="molecule type" value="Genomic_DNA"/>
</dbReference>
<sequence>YSKTTYNNRLCKFCRLEPDSVSHILTRCPSHHIICQQLLGPYISKLPPSPDITTSRLLADKNPSPT</sequence>
<dbReference type="AlphaFoldDB" id="A0A9Q0Y476"/>
<name>A0A9Q0Y476_9SAUR</name>